<accession>A0A1F7YS37</accession>
<dbReference type="AlphaFoldDB" id="A0A1F7YS37"/>
<dbReference type="STRING" id="1802500.A2801_03880"/>
<feature type="transmembrane region" description="Helical" evidence="1">
    <location>
        <begin position="21"/>
        <end position="44"/>
    </location>
</feature>
<keyword evidence="1" id="KW-0812">Transmembrane</keyword>
<evidence type="ECO:0000256" key="1">
    <source>
        <dbReference type="SAM" id="Phobius"/>
    </source>
</evidence>
<reference evidence="2 3" key="1">
    <citation type="journal article" date="2016" name="Nat. Commun.">
        <title>Thousands of microbial genomes shed light on interconnected biogeochemical processes in an aquifer system.</title>
        <authorList>
            <person name="Anantharaman K."/>
            <person name="Brown C.T."/>
            <person name="Hug L.A."/>
            <person name="Sharon I."/>
            <person name="Castelle C.J."/>
            <person name="Probst A.J."/>
            <person name="Thomas B.C."/>
            <person name="Singh A."/>
            <person name="Wilkins M.J."/>
            <person name="Karaoz U."/>
            <person name="Brodie E.L."/>
            <person name="Williams K.H."/>
            <person name="Hubbard S.S."/>
            <person name="Banfield J.F."/>
        </authorList>
    </citation>
    <scope>NUCLEOTIDE SEQUENCE [LARGE SCALE GENOMIC DNA]</scope>
</reference>
<name>A0A1F7YS37_9BACT</name>
<gene>
    <name evidence="2" type="ORF">A2801_03880</name>
</gene>
<keyword evidence="1" id="KW-1133">Transmembrane helix</keyword>
<dbReference type="EMBL" id="MGGM01000004">
    <property type="protein sequence ID" value="OGM30113.1"/>
    <property type="molecule type" value="Genomic_DNA"/>
</dbReference>
<proteinExistence type="predicted"/>
<sequence>MAASSLTDIAIKMRQIIRYGIVAFILIIIGRFALGVAINLYSVYGPKPAPPPPTVGFNRLPEISFPDRGIELPELHYTVEIPPSTITKYPISIYVFFMPKKTAVLSSYDDMVKIADSFGFTSQPIQLSESLFRFIHNSLPSTLEINIVTKRFSVSYNLAADSAPLNQRPPVPEVAKSTVVKLLQGGAIYPTDLADGTSEHEFLKVEGQNLVRALSLSDANLVRVNLFRKGVTLSKDLVIPTVTADPNRANVWFIVSGVRGAGGIIAGEYKYTSIAIDQPETYPIKTLQDALNDLNTGQAYIANLGLNVDGNVTIRRAYLAYYDPDQAGEFFQPVYVFEGDGDFTAYVPAVTNDYYGAIEASPSPVPAAE</sequence>
<organism evidence="2 3">
    <name type="scientific">Candidatus Woesebacteria bacterium RIFCSPHIGHO2_01_FULL_41_10</name>
    <dbReference type="NCBI Taxonomy" id="1802500"/>
    <lineage>
        <taxon>Bacteria</taxon>
        <taxon>Candidatus Woeseibacteriota</taxon>
    </lineage>
</organism>
<comment type="caution">
    <text evidence="2">The sequence shown here is derived from an EMBL/GenBank/DDBJ whole genome shotgun (WGS) entry which is preliminary data.</text>
</comment>
<protein>
    <submittedName>
        <fullName evidence="2">Uncharacterized protein</fullName>
    </submittedName>
</protein>
<keyword evidence="1" id="KW-0472">Membrane</keyword>
<evidence type="ECO:0000313" key="3">
    <source>
        <dbReference type="Proteomes" id="UP000177263"/>
    </source>
</evidence>
<dbReference type="Proteomes" id="UP000177263">
    <property type="component" value="Unassembled WGS sequence"/>
</dbReference>
<evidence type="ECO:0000313" key="2">
    <source>
        <dbReference type="EMBL" id="OGM30113.1"/>
    </source>
</evidence>